<feature type="region of interest" description="Disordered" evidence="1">
    <location>
        <begin position="1"/>
        <end position="32"/>
    </location>
</feature>
<dbReference type="Proteomes" id="UP001151760">
    <property type="component" value="Unassembled WGS sequence"/>
</dbReference>
<evidence type="ECO:0000313" key="2">
    <source>
        <dbReference type="EMBL" id="GJT52775.1"/>
    </source>
</evidence>
<sequence>MSETLPPPPVTSSRNTGNPNRVEDAFQTDNTNNTGSHVTNVLAFDVDDFTVLAFDVDDFTISCIHFGKYLIKPQKQWSHDDRRLANQDKRLKSIIISCLPNDVMKSVIICATAKSMWNDLILSHEGPSDTRDTKIASPRLKFNVFKALEGEKVKETFTMLKILLNELENKDVKISQAEVNATFVKRLSNKWLSMNQTQKANNSIKNDTLATLYGKYNYEEELIDQIYESETKRFTIQSSTSKALISNTHFQDSDSDAEIDTRSSSEFLVDLNAEFYDRALFANHKRFYKRSGKVGSARKPMDKSNETCFACGKQGHF</sequence>
<gene>
    <name evidence="2" type="ORF">Tco_0978932</name>
</gene>
<dbReference type="EMBL" id="BQNB010016526">
    <property type="protein sequence ID" value="GJT52775.1"/>
    <property type="molecule type" value="Genomic_DNA"/>
</dbReference>
<accession>A0ABQ5EPG5</accession>
<keyword evidence="3" id="KW-1185">Reference proteome</keyword>
<reference evidence="2" key="2">
    <citation type="submission" date="2022-01" db="EMBL/GenBank/DDBJ databases">
        <authorList>
            <person name="Yamashiro T."/>
            <person name="Shiraishi A."/>
            <person name="Satake H."/>
            <person name="Nakayama K."/>
        </authorList>
    </citation>
    <scope>NUCLEOTIDE SEQUENCE</scope>
</reference>
<evidence type="ECO:0000256" key="1">
    <source>
        <dbReference type="SAM" id="MobiDB-lite"/>
    </source>
</evidence>
<evidence type="ECO:0008006" key="4">
    <source>
        <dbReference type="Google" id="ProtNLM"/>
    </source>
</evidence>
<feature type="compositionally biased region" description="Pro residues" evidence="1">
    <location>
        <begin position="1"/>
        <end position="10"/>
    </location>
</feature>
<name>A0ABQ5EPG5_9ASTR</name>
<organism evidence="2 3">
    <name type="scientific">Tanacetum coccineum</name>
    <dbReference type="NCBI Taxonomy" id="301880"/>
    <lineage>
        <taxon>Eukaryota</taxon>
        <taxon>Viridiplantae</taxon>
        <taxon>Streptophyta</taxon>
        <taxon>Embryophyta</taxon>
        <taxon>Tracheophyta</taxon>
        <taxon>Spermatophyta</taxon>
        <taxon>Magnoliopsida</taxon>
        <taxon>eudicotyledons</taxon>
        <taxon>Gunneridae</taxon>
        <taxon>Pentapetalae</taxon>
        <taxon>asterids</taxon>
        <taxon>campanulids</taxon>
        <taxon>Asterales</taxon>
        <taxon>Asteraceae</taxon>
        <taxon>Asteroideae</taxon>
        <taxon>Anthemideae</taxon>
        <taxon>Anthemidinae</taxon>
        <taxon>Tanacetum</taxon>
    </lineage>
</organism>
<reference evidence="2" key="1">
    <citation type="journal article" date="2022" name="Int. J. Mol. Sci.">
        <title>Draft Genome of Tanacetum Coccineum: Genomic Comparison of Closely Related Tanacetum-Family Plants.</title>
        <authorList>
            <person name="Yamashiro T."/>
            <person name="Shiraishi A."/>
            <person name="Nakayama K."/>
            <person name="Satake H."/>
        </authorList>
    </citation>
    <scope>NUCLEOTIDE SEQUENCE</scope>
</reference>
<proteinExistence type="predicted"/>
<protein>
    <recommendedName>
        <fullName evidence="4">CCHC-type domain-containing protein</fullName>
    </recommendedName>
</protein>
<dbReference type="Pfam" id="PF14223">
    <property type="entry name" value="Retrotran_gag_2"/>
    <property type="match status" value="1"/>
</dbReference>
<comment type="caution">
    <text evidence="2">The sequence shown here is derived from an EMBL/GenBank/DDBJ whole genome shotgun (WGS) entry which is preliminary data.</text>
</comment>
<evidence type="ECO:0000313" key="3">
    <source>
        <dbReference type="Proteomes" id="UP001151760"/>
    </source>
</evidence>